<dbReference type="EMBL" id="JAULSW010000003">
    <property type="protein sequence ID" value="KAK3387289.1"/>
    <property type="molecule type" value="Genomic_DNA"/>
</dbReference>
<keyword evidence="2" id="KW-1185">Reference proteome</keyword>
<name>A0AAE0NT91_9PEZI</name>
<proteinExistence type="predicted"/>
<dbReference type="InterPro" id="IPR052895">
    <property type="entry name" value="HetReg/Transcr_Mod"/>
</dbReference>
<comment type="caution">
    <text evidence="1">The sequence shown here is derived from an EMBL/GenBank/DDBJ whole genome shotgun (WGS) entry which is preliminary data.</text>
</comment>
<dbReference type="PANTHER" id="PTHR24148">
    <property type="entry name" value="ANKYRIN REPEAT DOMAIN-CONTAINING PROTEIN 39 HOMOLOG-RELATED"/>
    <property type="match status" value="1"/>
</dbReference>
<dbReference type="PANTHER" id="PTHR24148:SF73">
    <property type="entry name" value="HET DOMAIN PROTEIN (AFU_ORTHOLOGUE AFUA_8G01020)"/>
    <property type="match status" value="1"/>
</dbReference>
<gene>
    <name evidence="1" type="ORF">B0H63DRAFT_541538</name>
</gene>
<organism evidence="1 2">
    <name type="scientific">Podospora didyma</name>
    <dbReference type="NCBI Taxonomy" id="330526"/>
    <lineage>
        <taxon>Eukaryota</taxon>
        <taxon>Fungi</taxon>
        <taxon>Dikarya</taxon>
        <taxon>Ascomycota</taxon>
        <taxon>Pezizomycotina</taxon>
        <taxon>Sordariomycetes</taxon>
        <taxon>Sordariomycetidae</taxon>
        <taxon>Sordariales</taxon>
        <taxon>Podosporaceae</taxon>
        <taxon>Podospora</taxon>
    </lineage>
</organism>
<reference evidence="1" key="1">
    <citation type="journal article" date="2023" name="Mol. Phylogenet. Evol.">
        <title>Genome-scale phylogeny and comparative genomics of the fungal order Sordariales.</title>
        <authorList>
            <person name="Hensen N."/>
            <person name="Bonometti L."/>
            <person name="Westerberg I."/>
            <person name="Brannstrom I.O."/>
            <person name="Guillou S."/>
            <person name="Cros-Aarteil S."/>
            <person name="Calhoun S."/>
            <person name="Haridas S."/>
            <person name="Kuo A."/>
            <person name="Mondo S."/>
            <person name="Pangilinan J."/>
            <person name="Riley R."/>
            <person name="LaButti K."/>
            <person name="Andreopoulos B."/>
            <person name="Lipzen A."/>
            <person name="Chen C."/>
            <person name="Yan M."/>
            <person name="Daum C."/>
            <person name="Ng V."/>
            <person name="Clum A."/>
            <person name="Steindorff A."/>
            <person name="Ohm R.A."/>
            <person name="Martin F."/>
            <person name="Silar P."/>
            <person name="Natvig D.O."/>
            <person name="Lalanne C."/>
            <person name="Gautier V."/>
            <person name="Ament-Velasquez S.L."/>
            <person name="Kruys A."/>
            <person name="Hutchinson M.I."/>
            <person name="Powell A.J."/>
            <person name="Barry K."/>
            <person name="Miller A.N."/>
            <person name="Grigoriev I.V."/>
            <person name="Debuchy R."/>
            <person name="Gladieux P."/>
            <person name="Hiltunen Thoren M."/>
            <person name="Johannesson H."/>
        </authorList>
    </citation>
    <scope>NUCLEOTIDE SEQUENCE</scope>
    <source>
        <strain evidence="1">CBS 232.78</strain>
    </source>
</reference>
<evidence type="ECO:0008006" key="3">
    <source>
        <dbReference type="Google" id="ProtNLM"/>
    </source>
</evidence>
<dbReference type="AlphaFoldDB" id="A0AAE0NT91"/>
<reference evidence="1" key="2">
    <citation type="submission" date="2023-06" db="EMBL/GenBank/DDBJ databases">
        <authorList>
            <consortium name="Lawrence Berkeley National Laboratory"/>
            <person name="Haridas S."/>
            <person name="Hensen N."/>
            <person name="Bonometti L."/>
            <person name="Westerberg I."/>
            <person name="Brannstrom I.O."/>
            <person name="Guillou S."/>
            <person name="Cros-Aarteil S."/>
            <person name="Calhoun S."/>
            <person name="Kuo A."/>
            <person name="Mondo S."/>
            <person name="Pangilinan J."/>
            <person name="Riley R."/>
            <person name="LaButti K."/>
            <person name="Andreopoulos B."/>
            <person name="Lipzen A."/>
            <person name="Chen C."/>
            <person name="Yanf M."/>
            <person name="Daum C."/>
            <person name="Ng V."/>
            <person name="Clum A."/>
            <person name="Steindorff A."/>
            <person name="Ohm R."/>
            <person name="Martin F."/>
            <person name="Silar P."/>
            <person name="Natvig D."/>
            <person name="Lalanne C."/>
            <person name="Gautier V."/>
            <person name="Ament-velasquez S.L."/>
            <person name="Kruys A."/>
            <person name="Hutchinson M.I."/>
            <person name="Powell A.J."/>
            <person name="Barry K."/>
            <person name="Miller A.N."/>
            <person name="Grigoriev I.V."/>
            <person name="Debuchy R."/>
            <person name="Gladieux P."/>
            <person name="Thoren M.H."/>
            <person name="Johannesson H."/>
        </authorList>
    </citation>
    <scope>NUCLEOTIDE SEQUENCE</scope>
    <source>
        <strain evidence="1">CBS 232.78</strain>
    </source>
</reference>
<protein>
    <recommendedName>
        <fullName evidence="3">Heterokaryon incompatibility domain-containing protein</fullName>
    </recommendedName>
</protein>
<sequence>MATTTENQEALVYKWLYEPISSENLDIRVLNLEAGPDHDSGISCWLNTVSPMSNQSFGLFEALSYSWGDSSVLRDVLVNGQTIGVTPNLETFLRHRRETDKTVT</sequence>
<evidence type="ECO:0000313" key="1">
    <source>
        <dbReference type="EMBL" id="KAK3387289.1"/>
    </source>
</evidence>
<accession>A0AAE0NT91</accession>
<dbReference type="Proteomes" id="UP001285441">
    <property type="component" value="Unassembled WGS sequence"/>
</dbReference>
<evidence type="ECO:0000313" key="2">
    <source>
        <dbReference type="Proteomes" id="UP001285441"/>
    </source>
</evidence>